<evidence type="ECO:0000259" key="2">
    <source>
        <dbReference type="Pfam" id="PF13556"/>
    </source>
</evidence>
<gene>
    <name evidence="3" type="ORF">WSS_A30494</name>
</gene>
<dbReference type="InterPro" id="IPR025736">
    <property type="entry name" value="PucR_C-HTH_dom"/>
</dbReference>
<dbReference type="Proteomes" id="UP000005951">
    <property type="component" value="Unassembled WGS sequence"/>
</dbReference>
<dbReference type="InterPro" id="IPR042070">
    <property type="entry name" value="PucR_C-HTH_sf"/>
</dbReference>
<evidence type="ECO:0000256" key="1">
    <source>
        <dbReference type="SAM" id="MobiDB-lite"/>
    </source>
</evidence>
<feature type="domain" description="PucR C-terminal helix-turn-helix" evidence="2">
    <location>
        <begin position="456"/>
        <end position="512"/>
    </location>
</feature>
<sequence>MMRTADLIDALGGALLREIVSGAGEQISDVALGEPDEVPFGQPDNLILGVGTGDPDAAVVLLRWAADASAGAVVLKAPLAANPRVREAAEELRIGVIELQPQASWTHLVWLVRSVLDRAIGVTVAGDASVYSDLFSFADAAAAIVGAPVTIEDAHSRVLAYSAVQDVSDPARISTIIGRRIPEEVVTYFQARGVFRRLRRSSEPIWVDEGPGGVLPRLIIPVRAGGELLGSIWAVTPKPVPPDQVHELEQAASVLALHLLRLRAQTGAARRMSAERLRAALIASTDDADTESWLRAGPWRVVALSASAAGDDLHRQIDLWESIVRRYGWSQPLLTEVDGVPLTVVTAEGAERTVGSWPWLRAIVEEVYAHDSTVFAVAGGCAQVSGALPQSRAEAIELSRLARAGQLLGPTVELEAVWYDLIVERARAAVRMEAGFLGGPIPDLLAHDRSRGTGYVATLATYLQHYGEPAQAARSLHIHPNTLRYRMSQMRAIADVDLTRPRVRLALQLQLIAVQGVQPDAPRLPPARRASRTPSPAGPSS</sequence>
<protein>
    <submittedName>
        <fullName evidence="3">Putative PucR family transcriptional regulator</fullName>
    </submittedName>
</protein>
<proteinExistence type="predicted"/>
<dbReference type="InterPro" id="IPR051448">
    <property type="entry name" value="CdaR-like_regulators"/>
</dbReference>
<name>K8XBK9_RHOOP</name>
<dbReference type="EMBL" id="AJYC02000098">
    <property type="protein sequence ID" value="EKT78918.1"/>
    <property type="molecule type" value="Genomic_DNA"/>
</dbReference>
<dbReference type="PANTHER" id="PTHR33744:SF17">
    <property type="entry name" value="CONSERVED PROTEIN"/>
    <property type="match status" value="1"/>
</dbReference>
<organism evidence="3 4">
    <name type="scientific">Rhodococcus opacus M213</name>
    <dbReference type="NCBI Taxonomy" id="1129896"/>
    <lineage>
        <taxon>Bacteria</taxon>
        <taxon>Bacillati</taxon>
        <taxon>Actinomycetota</taxon>
        <taxon>Actinomycetes</taxon>
        <taxon>Mycobacteriales</taxon>
        <taxon>Nocardiaceae</taxon>
        <taxon>Rhodococcus</taxon>
    </lineage>
</organism>
<dbReference type="AlphaFoldDB" id="K8XBK9"/>
<reference evidence="3 4" key="1">
    <citation type="journal article" date="2013" name="Genome Announc.">
        <title>Draft Genome Sequence of Rhodococcus opacus Strain M213 Shows a Diverse Catabolic Potential.</title>
        <authorList>
            <person name="Pathak A."/>
            <person name="Green S.J."/>
            <person name="Ogram A."/>
            <person name="Chauhan A."/>
        </authorList>
    </citation>
    <scope>NUCLEOTIDE SEQUENCE [LARGE SCALE GENOMIC DNA]</scope>
    <source>
        <strain evidence="3 4">M213</strain>
    </source>
</reference>
<dbReference type="PANTHER" id="PTHR33744">
    <property type="entry name" value="CARBOHYDRATE DIACID REGULATOR"/>
    <property type="match status" value="1"/>
</dbReference>
<dbReference type="Gene3D" id="1.10.10.2840">
    <property type="entry name" value="PucR C-terminal helix-turn-helix domain"/>
    <property type="match status" value="1"/>
</dbReference>
<comment type="caution">
    <text evidence="3">The sequence shown here is derived from an EMBL/GenBank/DDBJ whole genome shotgun (WGS) entry which is preliminary data.</text>
</comment>
<evidence type="ECO:0000313" key="4">
    <source>
        <dbReference type="Proteomes" id="UP000005951"/>
    </source>
</evidence>
<evidence type="ECO:0000313" key="3">
    <source>
        <dbReference type="EMBL" id="EKT78918.1"/>
    </source>
</evidence>
<dbReference type="RefSeq" id="WP_005261872.1">
    <property type="nucleotide sequence ID" value="NZ_AJYC02000098.1"/>
</dbReference>
<feature type="compositionally biased region" description="Low complexity" evidence="1">
    <location>
        <begin position="532"/>
        <end position="541"/>
    </location>
</feature>
<accession>K8XBK9</accession>
<dbReference type="Pfam" id="PF13556">
    <property type="entry name" value="HTH_30"/>
    <property type="match status" value="1"/>
</dbReference>
<feature type="region of interest" description="Disordered" evidence="1">
    <location>
        <begin position="520"/>
        <end position="541"/>
    </location>
</feature>